<evidence type="ECO:0000313" key="4">
    <source>
        <dbReference type="Proteomes" id="UP001240150"/>
    </source>
</evidence>
<accession>A0ABY8WRI8</accession>
<dbReference type="Pfam" id="PF20011">
    <property type="entry name" value="fvmJAB_N"/>
    <property type="match status" value="1"/>
</dbReference>
<proteinExistence type="predicted"/>
<sequence length="324" mass="35926">MQPSLDIYRSDDYVSVGRLDLLAVLQAAFERMLGQRLDDTEFQLTFHRINDDQRPSGRPSVVNLQRAFGYVHVRITRDGKVLYQHLHSLRELMTGPLRALLSRLAPEETHWGFGISGIPEAPRKPSPSDARLIAAAAGAEEPAMSRVEELPDEEAPEADGTRLGAPPDAGDDLAVVLAGAAYRKLTAELPHSTEVESGGFLVGRLCRDTSRAGRHLVLIDDVLPAQRTAASTVRLTFTAESFLRANHALSRRPGDRLLGWWHTHLFPATDRFGLSSADVELHLRTYRRPWQVAGLLNLDDGGWTLRFYARRGRELALIPYGVSG</sequence>
<dbReference type="Gene3D" id="3.40.140.10">
    <property type="entry name" value="Cytidine Deaminase, domain 2"/>
    <property type="match status" value="1"/>
</dbReference>
<evidence type="ECO:0000313" key="3">
    <source>
        <dbReference type="EMBL" id="WIM99417.1"/>
    </source>
</evidence>
<name>A0ABY8WRI8_9ACTN</name>
<reference evidence="3 4" key="1">
    <citation type="submission" date="2023-06" db="EMBL/GenBank/DDBJ databases">
        <authorList>
            <person name="Yushchuk O."/>
            <person name="Binda E."/>
            <person name="Ruckert-Reed C."/>
            <person name="Fedorenko V."/>
            <person name="Kalinowski J."/>
            <person name="Marinelli F."/>
        </authorList>
    </citation>
    <scope>NUCLEOTIDE SEQUENCE [LARGE SCALE GENOMIC DNA]</scope>
    <source>
        <strain evidence="3 4">NRRL 3884</strain>
    </source>
</reference>
<dbReference type="EMBL" id="CP126980">
    <property type="protein sequence ID" value="WIM99417.1"/>
    <property type="molecule type" value="Genomic_DNA"/>
</dbReference>
<gene>
    <name evidence="3" type="ORF">ACTOB_003068</name>
</gene>
<feature type="domain" description="JAB-N" evidence="2">
    <location>
        <begin position="6"/>
        <end position="120"/>
    </location>
</feature>
<organism evidence="3 4">
    <name type="scientific">Actinoplanes oblitus</name>
    <dbReference type="NCBI Taxonomy" id="3040509"/>
    <lineage>
        <taxon>Bacteria</taxon>
        <taxon>Bacillati</taxon>
        <taxon>Actinomycetota</taxon>
        <taxon>Actinomycetes</taxon>
        <taxon>Micromonosporales</taxon>
        <taxon>Micromonosporaceae</taxon>
        <taxon>Actinoplanes</taxon>
    </lineage>
</organism>
<keyword evidence="4" id="KW-1185">Reference proteome</keyword>
<dbReference type="RefSeq" id="WP_284920855.1">
    <property type="nucleotide sequence ID" value="NZ_CP126980.1"/>
</dbReference>
<protein>
    <recommendedName>
        <fullName evidence="2">JAB-N domain-containing protein</fullName>
    </recommendedName>
</protein>
<dbReference type="Proteomes" id="UP001240150">
    <property type="component" value="Chromosome"/>
</dbReference>
<evidence type="ECO:0000259" key="2">
    <source>
        <dbReference type="Pfam" id="PF20011"/>
    </source>
</evidence>
<feature type="region of interest" description="Disordered" evidence="1">
    <location>
        <begin position="138"/>
        <end position="166"/>
    </location>
</feature>
<dbReference type="InterPro" id="IPR045476">
    <property type="entry name" value="FvmJAB_N"/>
</dbReference>
<evidence type="ECO:0000256" key="1">
    <source>
        <dbReference type="SAM" id="MobiDB-lite"/>
    </source>
</evidence>